<keyword evidence="3" id="KW-1185">Reference proteome</keyword>
<dbReference type="EMBL" id="MSFK01000043">
    <property type="protein sequence ID" value="PWY68981.1"/>
    <property type="molecule type" value="Genomic_DNA"/>
</dbReference>
<evidence type="ECO:0000313" key="2">
    <source>
        <dbReference type="EMBL" id="PWY68981.1"/>
    </source>
</evidence>
<evidence type="ECO:0000313" key="3">
    <source>
        <dbReference type="Proteomes" id="UP000246702"/>
    </source>
</evidence>
<organism evidence="2 3">
    <name type="scientific">Aspergillus sclerotioniger CBS 115572</name>
    <dbReference type="NCBI Taxonomy" id="1450535"/>
    <lineage>
        <taxon>Eukaryota</taxon>
        <taxon>Fungi</taxon>
        <taxon>Dikarya</taxon>
        <taxon>Ascomycota</taxon>
        <taxon>Pezizomycotina</taxon>
        <taxon>Eurotiomycetes</taxon>
        <taxon>Eurotiomycetidae</taxon>
        <taxon>Eurotiales</taxon>
        <taxon>Aspergillaceae</taxon>
        <taxon>Aspergillus</taxon>
        <taxon>Aspergillus subgen. Circumdati</taxon>
    </lineage>
</organism>
<evidence type="ECO:0000256" key="1">
    <source>
        <dbReference type="SAM" id="MobiDB-lite"/>
    </source>
</evidence>
<dbReference type="RefSeq" id="XP_025462296.1">
    <property type="nucleotide sequence ID" value="XM_025616039.1"/>
</dbReference>
<name>A0A317V6U7_9EURO</name>
<dbReference type="AlphaFoldDB" id="A0A317V6U7"/>
<accession>A0A317V6U7</accession>
<protein>
    <submittedName>
        <fullName evidence="2">Uncharacterized protein</fullName>
    </submittedName>
</protein>
<sequence>MPLKSTFTISPVPATQEASRHLNSIERSAIHQSNDTSFVRLMWNNSPPDENEDAEFMLQTGLLGQFSQVELDPDPDPLEDPDRCHEHTGLRALGIDAEDAG</sequence>
<feature type="region of interest" description="Disordered" evidence="1">
    <location>
        <begin position="70"/>
        <end position="101"/>
    </location>
</feature>
<reference evidence="2 3" key="1">
    <citation type="submission" date="2016-12" db="EMBL/GenBank/DDBJ databases">
        <title>The genomes of Aspergillus section Nigri reveals drivers in fungal speciation.</title>
        <authorList>
            <consortium name="DOE Joint Genome Institute"/>
            <person name="Vesth T.C."/>
            <person name="Nybo J."/>
            <person name="Theobald S."/>
            <person name="Brandl J."/>
            <person name="Frisvad J.C."/>
            <person name="Nielsen K.F."/>
            <person name="Lyhne E.K."/>
            <person name="Kogle M.E."/>
            <person name="Kuo A."/>
            <person name="Riley R."/>
            <person name="Clum A."/>
            <person name="Nolan M."/>
            <person name="Lipzen A."/>
            <person name="Salamov A."/>
            <person name="Henrissat B."/>
            <person name="Wiebenga A."/>
            <person name="De Vries R.P."/>
            <person name="Grigoriev I.V."/>
            <person name="Mortensen U.H."/>
            <person name="Andersen M.R."/>
            <person name="Baker S.E."/>
        </authorList>
    </citation>
    <scope>NUCLEOTIDE SEQUENCE [LARGE SCALE GENOMIC DNA]</scope>
    <source>
        <strain evidence="2 3">CBS 115572</strain>
    </source>
</reference>
<feature type="compositionally biased region" description="Basic and acidic residues" evidence="1">
    <location>
        <begin position="80"/>
        <end position="89"/>
    </location>
</feature>
<dbReference type="GeneID" id="37118182"/>
<proteinExistence type="predicted"/>
<dbReference type="Proteomes" id="UP000246702">
    <property type="component" value="Unassembled WGS sequence"/>
</dbReference>
<comment type="caution">
    <text evidence="2">The sequence shown here is derived from an EMBL/GenBank/DDBJ whole genome shotgun (WGS) entry which is preliminary data.</text>
</comment>
<gene>
    <name evidence="2" type="ORF">BO94DRAFT_590563</name>
</gene>